<dbReference type="Proteomes" id="UP000067711">
    <property type="component" value="Chromosome 2"/>
</dbReference>
<name>A0A1B4FS47_9BURK</name>
<keyword evidence="1 2" id="KW-0963">Cytoplasm</keyword>
<accession>A0A1B4FS47</accession>
<organism evidence="6 7">
    <name type="scientific">Burkholderia mayonis</name>
    <dbReference type="NCBI Taxonomy" id="1385591"/>
    <lineage>
        <taxon>Bacteria</taxon>
        <taxon>Pseudomonadati</taxon>
        <taxon>Pseudomonadota</taxon>
        <taxon>Betaproteobacteria</taxon>
        <taxon>Burkholderiales</taxon>
        <taxon>Burkholderiaceae</taxon>
        <taxon>Burkholderia</taxon>
        <taxon>pseudomallei group</taxon>
    </lineage>
</organism>
<feature type="domain" description="FdhE central" evidence="4">
    <location>
        <begin position="190"/>
        <end position="228"/>
    </location>
</feature>
<protein>
    <recommendedName>
        <fullName evidence="2">Protein FdhE homolog</fullName>
    </recommendedName>
</protein>
<dbReference type="InterPro" id="IPR024064">
    <property type="entry name" value="FdhE-like_sf"/>
</dbReference>
<comment type="function">
    <text evidence="2">Necessary for formate dehydrogenase activity.</text>
</comment>
<dbReference type="AlphaFoldDB" id="A0A1B4FS47"/>
<dbReference type="InterPro" id="IPR056774">
    <property type="entry name" value="FdhE_N"/>
</dbReference>
<dbReference type="PANTHER" id="PTHR37689">
    <property type="entry name" value="PROTEIN FDHE"/>
    <property type="match status" value="1"/>
</dbReference>
<dbReference type="HAMAP" id="MF_00611">
    <property type="entry name" value="FdeH"/>
    <property type="match status" value="1"/>
</dbReference>
<dbReference type="InterPro" id="IPR056796">
    <property type="entry name" value="FdhE_C"/>
</dbReference>
<dbReference type="InterPro" id="IPR056797">
    <property type="entry name" value="FdhE_central"/>
</dbReference>
<feature type="domain" description="FdhE C-terminal" evidence="5">
    <location>
        <begin position="230"/>
        <end position="305"/>
    </location>
</feature>
<dbReference type="NCBIfam" id="TIGR01562">
    <property type="entry name" value="FdhE"/>
    <property type="match status" value="1"/>
</dbReference>
<gene>
    <name evidence="2" type="primary">fdhE</name>
    <name evidence="6" type="ORF">WS71_03480</name>
</gene>
<evidence type="ECO:0000256" key="1">
    <source>
        <dbReference type="ARBA" id="ARBA00022490"/>
    </source>
</evidence>
<evidence type="ECO:0000259" key="5">
    <source>
        <dbReference type="Pfam" id="PF24860"/>
    </source>
</evidence>
<evidence type="ECO:0000256" key="2">
    <source>
        <dbReference type="HAMAP-Rule" id="MF_00611"/>
    </source>
</evidence>
<dbReference type="PIRSF" id="PIRSF018296">
    <property type="entry name" value="Format_dh_formtn"/>
    <property type="match status" value="1"/>
</dbReference>
<dbReference type="EMBL" id="CP013388">
    <property type="protein sequence ID" value="AOJ06490.1"/>
    <property type="molecule type" value="Genomic_DNA"/>
</dbReference>
<evidence type="ECO:0000259" key="3">
    <source>
        <dbReference type="Pfam" id="PF04216"/>
    </source>
</evidence>
<dbReference type="Pfam" id="PF24860">
    <property type="entry name" value="FdhE_C"/>
    <property type="match status" value="1"/>
</dbReference>
<evidence type="ECO:0000313" key="7">
    <source>
        <dbReference type="Proteomes" id="UP000067711"/>
    </source>
</evidence>
<comment type="subcellular location">
    <subcellularLocation>
        <location evidence="2">Cytoplasm</location>
    </subcellularLocation>
</comment>
<evidence type="ECO:0000313" key="6">
    <source>
        <dbReference type="EMBL" id="AOJ06490.1"/>
    </source>
</evidence>
<dbReference type="GO" id="GO:0008199">
    <property type="term" value="F:ferric iron binding"/>
    <property type="evidence" value="ECO:0007669"/>
    <property type="project" value="TreeGrafter"/>
</dbReference>
<feature type="domain" description="FdhE N-terminal" evidence="3">
    <location>
        <begin position="22"/>
        <end position="184"/>
    </location>
</feature>
<dbReference type="RefSeq" id="WP_066492021.1">
    <property type="nucleotide sequence ID" value="NZ_CP013388.1"/>
</dbReference>
<dbReference type="GO" id="GO:0051604">
    <property type="term" value="P:protein maturation"/>
    <property type="evidence" value="ECO:0007669"/>
    <property type="project" value="TreeGrafter"/>
</dbReference>
<sequence length="319" mass="34734">MTDATQRILEPSEIASLDQSAIPRVRMPERGIVFAARAARLRKLADLNPIAGYLRLMAVVADAQHELLQTFDANAPANESIEQAQRHSMPLAPALGGERDPRWRDVLQGLLDRIESAGLVNPPLAKLIDGLRLRPDAELDAQADALLAQRFAEIEPASAPFLMAALQIVWTALASRISPADVPYLEQPGLCPVCGALPVASIVRVGGQYQGYRFLQCGLCTTEWHMVRTKCSHCDSTKGIAYHGIEGGSEAIKAESCDECHTYRKIGYQDKDYDVEPLADDLASLTLDLLMGDAGYRRAAPNPLLWPDLPAEAAGDDRT</sequence>
<dbReference type="GO" id="GO:0005829">
    <property type="term" value="C:cytosol"/>
    <property type="evidence" value="ECO:0007669"/>
    <property type="project" value="TreeGrafter"/>
</dbReference>
<comment type="similarity">
    <text evidence="2">Belongs to the FdhE family.</text>
</comment>
<dbReference type="SUPFAM" id="SSF144020">
    <property type="entry name" value="FdhE-like"/>
    <property type="match status" value="1"/>
</dbReference>
<dbReference type="Pfam" id="PF04216">
    <property type="entry name" value="FdhE_N"/>
    <property type="match status" value="1"/>
</dbReference>
<dbReference type="Pfam" id="PF24859">
    <property type="entry name" value="FdhE_central"/>
    <property type="match status" value="1"/>
</dbReference>
<dbReference type="Gene3D" id="3.90.1670.10">
    <property type="entry name" value="FdhE-like domain"/>
    <property type="match status" value="1"/>
</dbReference>
<dbReference type="PANTHER" id="PTHR37689:SF1">
    <property type="entry name" value="PROTEIN FDHE"/>
    <property type="match status" value="1"/>
</dbReference>
<evidence type="ECO:0000259" key="4">
    <source>
        <dbReference type="Pfam" id="PF24859"/>
    </source>
</evidence>
<dbReference type="InterPro" id="IPR006452">
    <property type="entry name" value="Formate_DH_accessory"/>
</dbReference>
<proteinExistence type="inferred from homology"/>
<reference evidence="6 7" key="1">
    <citation type="submission" date="2015-12" db="EMBL/GenBank/DDBJ databases">
        <title>Diversity of Burkholderia near neighbor genomes.</title>
        <authorList>
            <person name="Sahl J."/>
            <person name="Wagner D."/>
            <person name="Keim P."/>
        </authorList>
    </citation>
    <scope>NUCLEOTIDE SEQUENCE [LARGE SCALE GENOMIC DNA]</scope>
    <source>
        <strain evidence="6 7">BDU8</strain>
    </source>
</reference>
<dbReference type="CDD" id="cd16341">
    <property type="entry name" value="FdhE"/>
    <property type="match status" value="1"/>
</dbReference>